<keyword evidence="4" id="KW-0547">Nucleotide-binding</keyword>
<feature type="region of interest" description="Disordered" evidence="9">
    <location>
        <begin position="335"/>
        <end position="368"/>
    </location>
</feature>
<organism evidence="11">
    <name type="scientific">Albugo laibachii Nc14</name>
    <dbReference type="NCBI Taxonomy" id="890382"/>
    <lineage>
        <taxon>Eukaryota</taxon>
        <taxon>Sar</taxon>
        <taxon>Stramenopiles</taxon>
        <taxon>Oomycota</taxon>
        <taxon>Peronosporomycetes</taxon>
        <taxon>Albuginales</taxon>
        <taxon>Albuginaceae</taxon>
        <taxon>Albugo</taxon>
    </lineage>
</organism>
<evidence type="ECO:0000256" key="7">
    <source>
        <dbReference type="ARBA" id="ARBA00047899"/>
    </source>
</evidence>
<dbReference type="SUPFAM" id="SSF56112">
    <property type="entry name" value="Protein kinase-like (PK-like)"/>
    <property type="match status" value="1"/>
</dbReference>
<reference evidence="11" key="2">
    <citation type="submission" date="2011-02" db="EMBL/GenBank/DDBJ databases">
        <authorList>
            <person name="MacLean D."/>
        </authorList>
    </citation>
    <scope>NUCLEOTIDE SEQUENCE</scope>
</reference>
<evidence type="ECO:0000256" key="8">
    <source>
        <dbReference type="ARBA" id="ARBA00048679"/>
    </source>
</evidence>
<feature type="domain" description="Protein kinase" evidence="10">
    <location>
        <begin position="35"/>
        <end position="313"/>
    </location>
</feature>
<dbReference type="Pfam" id="PF00069">
    <property type="entry name" value="Pkinase"/>
    <property type="match status" value="1"/>
</dbReference>
<dbReference type="GO" id="GO:0005524">
    <property type="term" value="F:ATP binding"/>
    <property type="evidence" value="ECO:0007669"/>
    <property type="project" value="UniProtKB-KW"/>
</dbReference>
<dbReference type="InterPro" id="IPR011009">
    <property type="entry name" value="Kinase-like_dom_sf"/>
</dbReference>
<keyword evidence="2" id="KW-0723">Serine/threonine-protein kinase</keyword>
<dbReference type="PANTHER" id="PTHR43895">
    <property type="entry name" value="CALCIUM/CALMODULIN-DEPENDENT PROTEIN KINASE KINASE-RELATED"/>
    <property type="match status" value="1"/>
</dbReference>
<dbReference type="SMART" id="SM00220">
    <property type="entry name" value="S_TKc"/>
    <property type="match status" value="1"/>
</dbReference>
<dbReference type="GO" id="GO:0007165">
    <property type="term" value="P:signal transduction"/>
    <property type="evidence" value="ECO:0007669"/>
    <property type="project" value="TreeGrafter"/>
</dbReference>
<gene>
    <name evidence="11" type="primary">AlNc14C339G10776</name>
    <name evidence="11" type="ORF">ALNC14_121520</name>
</gene>
<comment type="catalytic activity">
    <reaction evidence="8">
        <text>L-seryl-[protein] + ATP = O-phospho-L-seryl-[protein] + ADP + H(+)</text>
        <dbReference type="Rhea" id="RHEA:17989"/>
        <dbReference type="Rhea" id="RHEA-COMP:9863"/>
        <dbReference type="Rhea" id="RHEA-COMP:11604"/>
        <dbReference type="ChEBI" id="CHEBI:15378"/>
        <dbReference type="ChEBI" id="CHEBI:29999"/>
        <dbReference type="ChEBI" id="CHEBI:30616"/>
        <dbReference type="ChEBI" id="CHEBI:83421"/>
        <dbReference type="ChEBI" id="CHEBI:456216"/>
        <dbReference type="EC" id="2.7.11.1"/>
    </reaction>
</comment>
<accession>F0WX20</accession>
<sequence>MIAISQQDQVVAHADHVMHVNRHKEQQRSRMLGKYIVRHTLGSGLQGKVKLGIDVETRQMVALKIIDGKTWNRKSLTNISREIEAMSRINHPNVLKLIEVFDNLKYWKKNGSYRDVVLIVLELANGGELFAYMMYTGAFSENVARIYFLQLINGLDACHSTGVYHRDIKPENLLLDENFQLKIADFGLSNFAELTADGVGKNTLNDLYTQCGTKSYMSPEILAGVPYDGGAADVWSAGVVLFIMLAAFPPFQTATQQDWWFRSIAADRYDAFWDAHARYANFSEEAKDLLSRVFKSDPKMRITIAEIKKHPWCTKAFVINENTCADLLRRKHQVEEEKRRERAEGNPTASADLAVDSTESNDANGSLKLGSYQRQTTDEELRYETCRMVTGRSLESIGTALSDTNLDPICFGDVPMYPCENVMFGTAFEATQSAEVIHQRIKAALESLVNEGWSASFVCKKDGFKTKVMLKAENVECCLRVYAHPHTPGHSVAECRRIRGRYSTQDSRLTRDAITAILSPMKKDETKFTNEARVFPELTKQEDHVIQHLLWLNTFILVISLAESTEREHWTSYRSPTVLESLDLLTAIEQSTIPICPNDNAALLPAV</sequence>
<feature type="compositionally biased region" description="Basic and acidic residues" evidence="9">
    <location>
        <begin position="335"/>
        <end position="344"/>
    </location>
</feature>
<dbReference type="EC" id="2.7.11.1" evidence="1"/>
<evidence type="ECO:0000256" key="6">
    <source>
        <dbReference type="ARBA" id="ARBA00022840"/>
    </source>
</evidence>
<dbReference type="HOGENOM" id="CLU_000288_59_0_1"/>
<dbReference type="AlphaFoldDB" id="F0WX20"/>
<keyword evidence="6" id="KW-0067">ATP-binding</keyword>
<dbReference type="EMBL" id="FR824384">
    <property type="protein sequence ID" value="CCA26008.1"/>
    <property type="molecule type" value="Genomic_DNA"/>
</dbReference>
<dbReference type="InterPro" id="IPR000719">
    <property type="entry name" value="Prot_kinase_dom"/>
</dbReference>
<name>F0WX20_9STRA</name>
<protein>
    <recommendedName>
        <fullName evidence="1">non-specific serine/threonine protein kinase</fullName>
        <ecNumber evidence="1">2.7.11.1</ecNumber>
    </recommendedName>
</protein>
<dbReference type="PANTHER" id="PTHR43895:SF32">
    <property type="entry name" value="SERINE_THREONINE-PROTEIN KINASE CHK1"/>
    <property type="match status" value="1"/>
</dbReference>
<evidence type="ECO:0000256" key="5">
    <source>
        <dbReference type="ARBA" id="ARBA00022777"/>
    </source>
</evidence>
<keyword evidence="5 11" id="KW-0418">Kinase</keyword>
<dbReference type="FunFam" id="1.10.510.10:FF:000571">
    <property type="entry name" value="Maternal embryonic leucine zipper kinase"/>
    <property type="match status" value="1"/>
</dbReference>
<dbReference type="PROSITE" id="PS50011">
    <property type="entry name" value="PROTEIN_KINASE_DOM"/>
    <property type="match status" value="1"/>
</dbReference>
<evidence type="ECO:0000256" key="3">
    <source>
        <dbReference type="ARBA" id="ARBA00022679"/>
    </source>
</evidence>
<evidence type="ECO:0000313" key="11">
    <source>
        <dbReference type="EMBL" id="CCA26008.1"/>
    </source>
</evidence>
<evidence type="ECO:0000256" key="1">
    <source>
        <dbReference type="ARBA" id="ARBA00012513"/>
    </source>
</evidence>
<reference evidence="11" key="1">
    <citation type="journal article" date="2011" name="PLoS Biol.">
        <title>Gene gain and loss during evolution of obligate parasitism in the white rust pathogen of Arabidopsis thaliana.</title>
        <authorList>
            <person name="Kemen E."/>
            <person name="Gardiner A."/>
            <person name="Schultz-Larsen T."/>
            <person name="Kemen A.C."/>
            <person name="Balmuth A.L."/>
            <person name="Robert-Seilaniantz A."/>
            <person name="Bailey K."/>
            <person name="Holub E."/>
            <person name="Studholme D.J."/>
            <person name="Maclean D."/>
            <person name="Jones J.D."/>
        </authorList>
    </citation>
    <scope>NUCLEOTIDE SEQUENCE</scope>
</reference>
<dbReference type="Gene3D" id="1.10.510.10">
    <property type="entry name" value="Transferase(Phosphotransferase) domain 1"/>
    <property type="match status" value="1"/>
</dbReference>
<dbReference type="InterPro" id="IPR008271">
    <property type="entry name" value="Ser/Thr_kinase_AS"/>
</dbReference>
<comment type="catalytic activity">
    <reaction evidence="7">
        <text>L-threonyl-[protein] + ATP = O-phospho-L-threonyl-[protein] + ADP + H(+)</text>
        <dbReference type="Rhea" id="RHEA:46608"/>
        <dbReference type="Rhea" id="RHEA-COMP:11060"/>
        <dbReference type="Rhea" id="RHEA-COMP:11605"/>
        <dbReference type="ChEBI" id="CHEBI:15378"/>
        <dbReference type="ChEBI" id="CHEBI:30013"/>
        <dbReference type="ChEBI" id="CHEBI:30616"/>
        <dbReference type="ChEBI" id="CHEBI:61977"/>
        <dbReference type="ChEBI" id="CHEBI:456216"/>
        <dbReference type="EC" id="2.7.11.1"/>
    </reaction>
</comment>
<evidence type="ECO:0000259" key="10">
    <source>
        <dbReference type="PROSITE" id="PS50011"/>
    </source>
</evidence>
<evidence type="ECO:0000256" key="4">
    <source>
        <dbReference type="ARBA" id="ARBA00022741"/>
    </source>
</evidence>
<keyword evidence="3" id="KW-0808">Transferase</keyword>
<proteinExistence type="predicted"/>
<dbReference type="GO" id="GO:0004674">
    <property type="term" value="F:protein serine/threonine kinase activity"/>
    <property type="evidence" value="ECO:0007669"/>
    <property type="project" value="UniProtKB-KW"/>
</dbReference>
<evidence type="ECO:0000256" key="9">
    <source>
        <dbReference type="SAM" id="MobiDB-lite"/>
    </source>
</evidence>
<dbReference type="PROSITE" id="PS00108">
    <property type="entry name" value="PROTEIN_KINASE_ST"/>
    <property type="match status" value="1"/>
</dbReference>
<evidence type="ECO:0000256" key="2">
    <source>
        <dbReference type="ARBA" id="ARBA00022527"/>
    </source>
</evidence>